<evidence type="ECO:0000256" key="2">
    <source>
        <dbReference type="ARBA" id="ARBA00022825"/>
    </source>
</evidence>
<dbReference type="InterPro" id="IPR029058">
    <property type="entry name" value="AB_hydrolase_fold"/>
</dbReference>
<feature type="domain" description="Peptidase S9 prolyl oligopeptidase catalytic" evidence="4">
    <location>
        <begin position="425"/>
        <end position="638"/>
    </location>
</feature>
<keyword evidence="1" id="KW-0378">Hydrolase</keyword>
<dbReference type="InterPro" id="IPR011042">
    <property type="entry name" value="6-blade_b-propeller_TolB-like"/>
</dbReference>
<dbReference type="SUPFAM" id="SSF53474">
    <property type="entry name" value="alpha/beta-Hydrolases"/>
    <property type="match status" value="1"/>
</dbReference>
<dbReference type="Pfam" id="PF07676">
    <property type="entry name" value="PD40"/>
    <property type="match status" value="1"/>
</dbReference>
<evidence type="ECO:0000313" key="6">
    <source>
        <dbReference type="Proteomes" id="UP001499884"/>
    </source>
</evidence>
<evidence type="ECO:0000313" key="5">
    <source>
        <dbReference type="EMBL" id="GAA3732621.1"/>
    </source>
</evidence>
<dbReference type="Gene3D" id="2.120.10.30">
    <property type="entry name" value="TolB, C-terminal domain"/>
    <property type="match status" value="1"/>
</dbReference>
<reference evidence="6" key="1">
    <citation type="journal article" date="2019" name="Int. J. Syst. Evol. Microbiol.">
        <title>The Global Catalogue of Microorganisms (GCM) 10K type strain sequencing project: providing services to taxonomists for standard genome sequencing and annotation.</title>
        <authorList>
            <consortium name="The Broad Institute Genomics Platform"/>
            <consortium name="The Broad Institute Genome Sequencing Center for Infectious Disease"/>
            <person name="Wu L."/>
            <person name="Ma J."/>
        </authorList>
    </citation>
    <scope>NUCLEOTIDE SEQUENCE [LARGE SCALE GENOMIC DNA]</scope>
    <source>
        <strain evidence="6">JCM 30846</strain>
    </source>
</reference>
<proteinExistence type="predicted"/>
<comment type="caution">
    <text evidence="5">The sequence shown here is derived from an EMBL/GenBank/DDBJ whole genome shotgun (WGS) entry which is preliminary data.</text>
</comment>
<organism evidence="5 6">
    <name type="scientific">Streptomyces tremellae</name>
    <dbReference type="NCBI Taxonomy" id="1124239"/>
    <lineage>
        <taxon>Bacteria</taxon>
        <taxon>Bacillati</taxon>
        <taxon>Actinomycetota</taxon>
        <taxon>Actinomycetes</taxon>
        <taxon>Kitasatosporales</taxon>
        <taxon>Streptomycetaceae</taxon>
        <taxon>Streptomyces</taxon>
    </lineage>
</organism>
<evidence type="ECO:0000256" key="3">
    <source>
        <dbReference type="SAM" id="MobiDB-lite"/>
    </source>
</evidence>
<dbReference type="PANTHER" id="PTHR42776:SF27">
    <property type="entry name" value="DIPEPTIDYL PEPTIDASE FAMILY MEMBER 6"/>
    <property type="match status" value="1"/>
</dbReference>
<dbReference type="PANTHER" id="PTHR42776">
    <property type="entry name" value="SERINE PEPTIDASE S9 FAMILY MEMBER"/>
    <property type="match status" value="1"/>
</dbReference>
<dbReference type="Gene3D" id="3.40.50.1820">
    <property type="entry name" value="alpha/beta hydrolase"/>
    <property type="match status" value="1"/>
</dbReference>
<evidence type="ECO:0000259" key="4">
    <source>
        <dbReference type="Pfam" id="PF00326"/>
    </source>
</evidence>
<name>A0ABP7F8R4_9ACTN</name>
<dbReference type="RefSeq" id="WP_345647285.1">
    <property type="nucleotide sequence ID" value="NZ_BAABEP010000020.1"/>
</dbReference>
<dbReference type="SUPFAM" id="SSF69304">
    <property type="entry name" value="Tricorn protease N-terminal domain"/>
    <property type="match status" value="1"/>
</dbReference>
<keyword evidence="6" id="KW-1185">Reference proteome</keyword>
<dbReference type="InterPro" id="IPR001375">
    <property type="entry name" value="Peptidase_S9_cat"/>
</dbReference>
<dbReference type="InterPro" id="IPR011659">
    <property type="entry name" value="WD40"/>
</dbReference>
<protein>
    <recommendedName>
        <fullName evidence="4">Peptidase S9 prolyl oligopeptidase catalytic domain-containing protein</fullName>
    </recommendedName>
</protein>
<feature type="region of interest" description="Disordered" evidence="3">
    <location>
        <begin position="54"/>
        <end position="75"/>
    </location>
</feature>
<dbReference type="Proteomes" id="UP001499884">
    <property type="component" value="Unassembled WGS sequence"/>
</dbReference>
<keyword evidence="2" id="KW-0645">Protease</keyword>
<gene>
    <name evidence="5" type="ORF">GCM10023082_32590</name>
</gene>
<dbReference type="EMBL" id="BAABEP010000020">
    <property type="protein sequence ID" value="GAA3732621.1"/>
    <property type="molecule type" value="Genomic_DNA"/>
</dbReference>
<dbReference type="Pfam" id="PF00326">
    <property type="entry name" value="Peptidase_S9"/>
    <property type="match status" value="1"/>
</dbReference>
<accession>A0ABP7F8R4</accession>
<keyword evidence="2" id="KW-0720">Serine protease</keyword>
<evidence type="ECO:0000256" key="1">
    <source>
        <dbReference type="ARBA" id="ARBA00022801"/>
    </source>
</evidence>
<sequence length="652" mass="68824">MTGAVPGDLTALALPGAPDLAPSGTWGVAAVQRVDASYARYTSALWRFETAEGTAPPRRLTPQGPWSDTAPAVAPDGTRVVFRSDREGPRRLWLVGADGGEPTPLDGAPDGSPAEYVWLDAERLLVRCSSRAEPAGAPVVVDWLRYKSDGEPGPVEPVDTLWVLRLDRTGTRCAARLLRDGGTALRLSHPAPDDSGGVFYAAHPRHSDALHPGWEVRRLDVDSGEDTLVRRFPAPVRALAVTASGRPVALASAAAGHSVEPPRVRWADDGTPAFPGQDLECERVLLADSRALGAPRLLATAGERVLFAATVAGEVALYAGVPGGAAARISPRGRSVADFAAAQDGTLALCLESAAEPVELYAGERRVSSFNTAWARDACPVAPEEVTAASADGLTVRGLLYRSPVGRGDTLLRVHGGPHMVYGNAFDLETQSLVAAGFHVLLPEVRGGAGRGTAFRALSVDGWGRGDLDDVLALADLAVATGLAPADRLYLAGGSYGGYLTNWALTRTGRFRAAVSERSVANLVSKYGTSDNGFTVNRHEFGGTDLYDAAGAARLWERSPLAHAADVTTPLLLIHGEADQRCPVEQSEQFYAALRRRGHETVLVRYPGASHSFATSGRPDHRLHRLRLVLDWLHTHAGRAGAPGDGAPPSPA</sequence>